<dbReference type="EMBL" id="JACAQE010000002">
    <property type="protein sequence ID" value="NWC13904.1"/>
    <property type="molecule type" value="Genomic_DNA"/>
</dbReference>
<proteinExistence type="predicted"/>
<reference evidence="2 3" key="1">
    <citation type="submission" date="2020-04" db="EMBL/GenBank/DDBJ databases">
        <title>Molecular characterization of pseudomonads from Agaricus bisporus reveal novel blotch 2 pathogens in Western Europe.</title>
        <authorList>
            <person name="Taparia T."/>
            <person name="Krijger M."/>
            <person name="Haynes E."/>
            <person name="Elpinstone J.G."/>
            <person name="Noble R."/>
            <person name="Van Der Wolf J."/>
        </authorList>
    </citation>
    <scope>NUCLEOTIDE SEQUENCE [LARGE SCALE GENOMIC DNA]</scope>
    <source>
        <strain evidence="2 3">IPO3738</strain>
    </source>
</reference>
<dbReference type="Proteomes" id="UP000517547">
    <property type="component" value="Unassembled WGS sequence"/>
</dbReference>
<evidence type="ECO:0000256" key="1">
    <source>
        <dbReference type="SAM" id="SignalP"/>
    </source>
</evidence>
<feature type="signal peptide" evidence="1">
    <location>
        <begin position="1"/>
        <end position="23"/>
    </location>
</feature>
<gene>
    <name evidence="2" type="ORF">HX845_09640</name>
</gene>
<dbReference type="InterPro" id="IPR022293">
    <property type="entry name" value="Integrating-conj_element"/>
</dbReference>
<dbReference type="RefSeq" id="WP_017127494.1">
    <property type="nucleotide sequence ID" value="NZ_JACAQE010000002.1"/>
</dbReference>
<evidence type="ECO:0000313" key="2">
    <source>
        <dbReference type="EMBL" id="NWC13904.1"/>
    </source>
</evidence>
<protein>
    <submittedName>
        <fullName evidence="2">TIGR03759 family integrating conjugative element protein</fullName>
    </submittedName>
</protein>
<accession>A0A7Y8CCJ4</accession>
<name>A0A7Y8CCJ4_9PSED</name>
<organism evidence="2 3">
    <name type="scientific">Pseudomonas gingeri</name>
    <dbReference type="NCBI Taxonomy" id="117681"/>
    <lineage>
        <taxon>Bacteria</taxon>
        <taxon>Pseudomonadati</taxon>
        <taxon>Pseudomonadota</taxon>
        <taxon>Gammaproteobacteria</taxon>
        <taxon>Pseudomonadales</taxon>
        <taxon>Pseudomonadaceae</taxon>
        <taxon>Pseudomonas</taxon>
    </lineage>
</organism>
<evidence type="ECO:0000313" key="3">
    <source>
        <dbReference type="Proteomes" id="UP000517547"/>
    </source>
</evidence>
<dbReference type="AlphaFoldDB" id="A0A7Y8CCJ4"/>
<sequence length="242" mass="27725">MNVNTFVAVLSAAYLLLLPVAQAETRERQAVESDRHQASEVRQLELERAADWGLKQEEWQRFRRVMEGPLGIYSPNLDPLTALGIEARDSTEQQRYAELQVQAEVTRLQKLMAYQNAYDQAYKRLYPDQLPVNLIAANPPPLMSPVVPAGRLAVFVTTDCRGCVERVRQLQHDRQAFDLYLVDSRGNDALIREWARTAGIEPHKVRLREITLNHDAGHWQRQGDNGTFPAVMQAVNGRWQRR</sequence>
<feature type="chain" id="PRO_5030604301" evidence="1">
    <location>
        <begin position="24"/>
        <end position="242"/>
    </location>
</feature>
<dbReference type="NCBIfam" id="TIGR03759">
    <property type="entry name" value="conj_TIGR03759"/>
    <property type="match status" value="1"/>
</dbReference>
<keyword evidence="1" id="KW-0732">Signal</keyword>
<comment type="caution">
    <text evidence="2">The sequence shown here is derived from an EMBL/GenBank/DDBJ whole genome shotgun (WGS) entry which is preliminary data.</text>
</comment>